<keyword evidence="1" id="KW-1133">Transmembrane helix</keyword>
<feature type="non-terminal residue" evidence="2">
    <location>
        <position position="53"/>
    </location>
</feature>
<evidence type="ECO:0000256" key="1">
    <source>
        <dbReference type="SAM" id="Phobius"/>
    </source>
</evidence>
<dbReference type="Proteomes" id="UP000694892">
    <property type="component" value="Chromosome 1L"/>
</dbReference>
<dbReference type="EMBL" id="CM004466">
    <property type="protein sequence ID" value="OCU00261.1"/>
    <property type="molecule type" value="Genomic_DNA"/>
</dbReference>
<reference evidence="3" key="1">
    <citation type="journal article" date="2016" name="Nature">
        <title>Genome evolution in the allotetraploid frog Xenopus laevis.</title>
        <authorList>
            <person name="Session A.M."/>
            <person name="Uno Y."/>
            <person name="Kwon T."/>
            <person name="Chapman J.A."/>
            <person name="Toyoda A."/>
            <person name="Takahashi S."/>
            <person name="Fukui A."/>
            <person name="Hikosaka A."/>
            <person name="Suzuki A."/>
            <person name="Kondo M."/>
            <person name="van Heeringen S.J."/>
            <person name="Quigley I."/>
            <person name="Heinz S."/>
            <person name="Ogino H."/>
            <person name="Ochi H."/>
            <person name="Hellsten U."/>
            <person name="Lyons J.B."/>
            <person name="Simakov O."/>
            <person name="Putnam N."/>
            <person name="Stites J."/>
            <person name="Kuroki Y."/>
            <person name="Tanaka T."/>
            <person name="Michiue T."/>
            <person name="Watanabe M."/>
            <person name="Bogdanovic O."/>
            <person name="Lister R."/>
            <person name="Georgiou G."/>
            <person name="Paranjpe S.S."/>
            <person name="van Kruijsbergen I."/>
            <person name="Shu S."/>
            <person name="Carlson J."/>
            <person name="Kinoshita T."/>
            <person name="Ohta Y."/>
            <person name="Mawaribuchi S."/>
            <person name="Jenkins J."/>
            <person name="Grimwood J."/>
            <person name="Schmutz J."/>
            <person name="Mitros T."/>
            <person name="Mozaffari S.V."/>
            <person name="Suzuki Y."/>
            <person name="Haramoto Y."/>
            <person name="Yamamoto T.S."/>
            <person name="Takagi C."/>
            <person name="Heald R."/>
            <person name="Miller K."/>
            <person name="Haudenschild C."/>
            <person name="Kitzman J."/>
            <person name="Nakayama T."/>
            <person name="Izutsu Y."/>
            <person name="Robert J."/>
            <person name="Fortriede J."/>
            <person name="Burns K."/>
            <person name="Lotay V."/>
            <person name="Karimi K."/>
            <person name="Yasuoka Y."/>
            <person name="Dichmann D.S."/>
            <person name="Flajnik M.F."/>
            <person name="Houston D.W."/>
            <person name="Shendure J."/>
            <person name="DuPasquier L."/>
            <person name="Vize P.D."/>
            <person name="Zorn A.M."/>
            <person name="Ito M."/>
            <person name="Marcotte E.M."/>
            <person name="Wallingford J.B."/>
            <person name="Ito Y."/>
            <person name="Asashima M."/>
            <person name="Ueno N."/>
            <person name="Matsuda Y."/>
            <person name="Veenstra G.J."/>
            <person name="Fujiyama A."/>
            <person name="Harland R.M."/>
            <person name="Taira M."/>
            <person name="Rokhsar D.S."/>
        </authorList>
    </citation>
    <scope>NUCLEOTIDE SEQUENCE [LARGE SCALE GENOMIC DNA]</scope>
    <source>
        <strain evidence="3">J</strain>
    </source>
</reference>
<keyword evidence="1" id="KW-0472">Membrane</keyword>
<keyword evidence="1" id="KW-0812">Transmembrane</keyword>
<feature type="transmembrane region" description="Helical" evidence="1">
    <location>
        <begin position="29"/>
        <end position="52"/>
    </location>
</feature>
<protein>
    <submittedName>
        <fullName evidence="2">Uncharacterized protein</fullName>
    </submittedName>
</protein>
<dbReference type="AlphaFoldDB" id="A0A974DZ54"/>
<name>A0A974DZ54_XENLA</name>
<proteinExistence type="predicted"/>
<feature type="non-terminal residue" evidence="2">
    <location>
        <position position="1"/>
    </location>
</feature>
<evidence type="ECO:0000313" key="2">
    <source>
        <dbReference type="EMBL" id="OCU00261.1"/>
    </source>
</evidence>
<dbReference type="OMA" id="KPHTEYA"/>
<sequence>KMFAASPYSDPIQLDDPDPQPIIDGEEGLIWVIGPVLAVVFIICIVIAILLYK</sequence>
<accession>A0A974DZ54</accession>
<gene>
    <name evidence="2" type="ORF">XELAEV_180060318mg</name>
</gene>
<organism evidence="2 3">
    <name type="scientific">Xenopus laevis</name>
    <name type="common">African clawed frog</name>
    <dbReference type="NCBI Taxonomy" id="8355"/>
    <lineage>
        <taxon>Eukaryota</taxon>
        <taxon>Metazoa</taxon>
        <taxon>Chordata</taxon>
        <taxon>Craniata</taxon>
        <taxon>Vertebrata</taxon>
        <taxon>Euteleostomi</taxon>
        <taxon>Amphibia</taxon>
        <taxon>Batrachia</taxon>
        <taxon>Anura</taxon>
        <taxon>Pipoidea</taxon>
        <taxon>Pipidae</taxon>
        <taxon>Xenopodinae</taxon>
        <taxon>Xenopus</taxon>
        <taxon>Xenopus</taxon>
    </lineage>
</organism>
<evidence type="ECO:0000313" key="3">
    <source>
        <dbReference type="Proteomes" id="UP000694892"/>
    </source>
</evidence>